<dbReference type="Gene3D" id="2.40.50.40">
    <property type="match status" value="1"/>
</dbReference>
<dbReference type="EMBL" id="JBICBT010000440">
    <property type="protein sequence ID" value="KAL3113640.1"/>
    <property type="molecule type" value="Genomic_DNA"/>
</dbReference>
<evidence type="ECO:0000313" key="4">
    <source>
        <dbReference type="EMBL" id="KAL3123107.1"/>
    </source>
</evidence>
<dbReference type="EMBL" id="JBICBT010000112">
    <property type="protein sequence ID" value="KAL3123107.1"/>
    <property type="molecule type" value="Genomic_DNA"/>
</dbReference>
<feature type="domain" description="Chromo" evidence="2">
    <location>
        <begin position="82"/>
        <end position="119"/>
    </location>
</feature>
<evidence type="ECO:0000313" key="5">
    <source>
        <dbReference type="Proteomes" id="UP001620626"/>
    </source>
</evidence>
<gene>
    <name evidence="4" type="ORF">niasHT_000419</name>
    <name evidence="3" type="ORF">niasHT_010669</name>
</gene>
<dbReference type="InterPro" id="IPR016197">
    <property type="entry name" value="Chromo-like_dom_sf"/>
</dbReference>
<protein>
    <recommendedName>
        <fullName evidence="2">Chromo domain-containing protein</fullName>
    </recommendedName>
</protein>
<accession>A0ABD2LEJ8</accession>
<evidence type="ECO:0000259" key="2">
    <source>
        <dbReference type="PROSITE" id="PS50013"/>
    </source>
</evidence>
<sequence>MNDQEEMEESGTISSFVDPYETAEETDNEQTVKTPKARPLIYDIKKANPNRYGIKDDNEEPFDTRFYAEDLAKTRKDAETTYRIERVLKTRTRSGQKEHLVKFYGYKEPEWIKDSDIEI</sequence>
<proteinExistence type="predicted"/>
<dbReference type="AlphaFoldDB" id="A0ABD2LEJ8"/>
<dbReference type="PROSITE" id="PS50013">
    <property type="entry name" value="CHROMO_2"/>
    <property type="match status" value="1"/>
</dbReference>
<evidence type="ECO:0000256" key="1">
    <source>
        <dbReference type="SAM" id="MobiDB-lite"/>
    </source>
</evidence>
<comment type="caution">
    <text evidence="3">The sequence shown here is derived from an EMBL/GenBank/DDBJ whole genome shotgun (WGS) entry which is preliminary data.</text>
</comment>
<dbReference type="SUPFAM" id="SSF54160">
    <property type="entry name" value="Chromo domain-like"/>
    <property type="match status" value="1"/>
</dbReference>
<keyword evidence="5" id="KW-1185">Reference proteome</keyword>
<evidence type="ECO:0000313" key="3">
    <source>
        <dbReference type="EMBL" id="KAL3113640.1"/>
    </source>
</evidence>
<dbReference type="InterPro" id="IPR000953">
    <property type="entry name" value="Chromo/chromo_shadow_dom"/>
</dbReference>
<reference evidence="3 5" key="1">
    <citation type="submission" date="2024-10" db="EMBL/GenBank/DDBJ databases">
        <authorList>
            <person name="Kim D."/>
        </authorList>
    </citation>
    <scope>NUCLEOTIDE SEQUENCE [LARGE SCALE GENOMIC DNA]</scope>
    <source>
        <strain evidence="3">BH-2024</strain>
    </source>
</reference>
<organism evidence="3 5">
    <name type="scientific">Heterodera trifolii</name>
    <dbReference type="NCBI Taxonomy" id="157864"/>
    <lineage>
        <taxon>Eukaryota</taxon>
        <taxon>Metazoa</taxon>
        <taxon>Ecdysozoa</taxon>
        <taxon>Nematoda</taxon>
        <taxon>Chromadorea</taxon>
        <taxon>Rhabditida</taxon>
        <taxon>Tylenchina</taxon>
        <taxon>Tylenchomorpha</taxon>
        <taxon>Tylenchoidea</taxon>
        <taxon>Heteroderidae</taxon>
        <taxon>Heteroderinae</taxon>
        <taxon>Heterodera</taxon>
    </lineage>
</organism>
<feature type="region of interest" description="Disordered" evidence="1">
    <location>
        <begin position="1"/>
        <end position="35"/>
    </location>
</feature>
<dbReference type="Proteomes" id="UP001620626">
    <property type="component" value="Unassembled WGS sequence"/>
</dbReference>
<name>A0ABD2LEJ8_9BILA</name>